<dbReference type="Pfam" id="PF00651">
    <property type="entry name" value="BTB"/>
    <property type="match status" value="1"/>
</dbReference>
<dbReference type="EnsemblMetazoa" id="GPAI037454-RA">
    <property type="protein sequence ID" value="GPAI037454-PA"/>
    <property type="gene ID" value="GPAI037454"/>
</dbReference>
<reference evidence="3" key="1">
    <citation type="submission" date="2014-03" db="EMBL/GenBank/DDBJ databases">
        <authorList>
            <person name="Aksoy S."/>
            <person name="Warren W."/>
            <person name="Wilson R.K."/>
        </authorList>
    </citation>
    <scope>NUCLEOTIDE SEQUENCE [LARGE SCALE GENOMIC DNA]</scope>
    <source>
        <strain evidence="3">IAEA</strain>
    </source>
</reference>
<dbReference type="AlphaFoldDB" id="A0A1B0A8A8"/>
<proteinExistence type="predicted"/>
<keyword evidence="3" id="KW-1185">Reference proteome</keyword>
<sequence length="72" mass="8311">MAASIAYQMERILPKKCENSDYGKTYLDRLTKMRINRKLFDLSLHVDGELIQVHKLALAIASDYFAVMFEGK</sequence>
<dbReference type="InterPro" id="IPR011333">
    <property type="entry name" value="SKP1/BTB/POZ_sf"/>
</dbReference>
<protein>
    <submittedName>
        <fullName evidence="2">BTB domain-containing protein</fullName>
    </submittedName>
</protein>
<dbReference type="PROSITE" id="PS50097">
    <property type="entry name" value="BTB"/>
    <property type="match status" value="1"/>
</dbReference>
<name>A0A1B0A8A8_GLOPL</name>
<organism evidence="2 3">
    <name type="scientific">Glossina pallidipes</name>
    <name type="common">Tsetse fly</name>
    <dbReference type="NCBI Taxonomy" id="7398"/>
    <lineage>
        <taxon>Eukaryota</taxon>
        <taxon>Metazoa</taxon>
        <taxon>Ecdysozoa</taxon>
        <taxon>Arthropoda</taxon>
        <taxon>Hexapoda</taxon>
        <taxon>Insecta</taxon>
        <taxon>Pterygota</taxon>
        <taxon>Neoptera</taxon>
        <taxon>Endopterygota</taxon>
        <taxon>Diptera</taxon>
        <taxon>Brachycera</taxon>
        <taxon>Muscomorpha</taxon>
        <taxon>Hippoboscoidea</taxon>
        <taxon>Glossinidae</taxon>
        <taxon>Glossina</taxon>
    </lineage>
</organism>
<reference evidence="2" key="2">
    <citation type="submission" date="2020-05" db="UniProtKB">
        <authorList>
            <consortium name="EnsemblMetazoa"/>
        </authorList>
    </citation>
    <scope>IDENTIFICATION</scope>
    <source>
        <strain evidence="2">IAEA</strain>
    </source>
</reference>
<dbReference type="InterPro" id="IPR000210">
    <property type="entry name" value="BTB/POZ_dom"/>
</dbReference>
<evidence type="ECO:0000259" key="1">
    <source>
        <dbReference type="PROSITE" id="PS50097"/>
    </source>
</evidence>
<evidence type="ECO:0000313" key="3">
    <source>
        <dbReference type="Proteomes" id="UP000092445"/>
    </source>
</evidence>
<dbReference type="VEuPathDB" id="VectorBase:GPAI037454"/>
<accession>A0A1B0A8A8</accession>
<dbReference type="Gene3D" id="3.30.710.10">
    <property type="entry name" value="Potassium Channel Kv1.1, Chain A"/>
    <property type="match status" value="1"/>
</dbReference>
<feature type="domain" description="BTB" evidence="1">
    <location>
        <begin position="40"/>
        <end position="72"/>
    </location>
</feature>
<evidence type="ECO:0000313" key="2">
    <source>
        <dbReference type="EnsemblMetazoa" id="GPAI037454-PA"/>
    </source>
</evidence>
<dbReference type="Proteomes" id="UP000092445">
    <property type="component" value="Unassembled WGS sequence"/>
</dbReference>
<dbReference type="SUPFAM" id="SSF54695">
    <property type="entry name" value="POZ domain"/>
    <property type="match status" value="1"/>
</dbReference>